<dbReference type="PROSITE" id="PS00380">
    <property type="entry name" value="RHODANESE_1"/>
    <property type="match status" value="1"/>
</dbReference>
<dbReference type="PANTHER" id="PTHR11364:SF27">
    <property type="entry name" value="SULFURTRANSFERASE"/>
    <property type="match status" value="1"/>
</dbReference>
<dbReference type="SUPFAM" id="SSF52821">
    <property type="entry name" value="Rhodanese/Cell cycle control phosphatase"/>
    <property type="match status" value="2"/>
</dbReference>
<reference evidence="4" key="1">
    <citation type="submission" date="2022-12" db="EMBL/GenBank/DDBJ databases">
        <title>Reference genome sequencing for broad-spectrum identification of bacterial and archaeal isolates by mass spectrometry.</title>
        <authorList>
            <person name="Sekiguchi Y."/>
            <person name="Tourlousse D.M."/>
        </authorList>
    </citation>
    <scope>NUCLEOTIDE SEQUENCE</scope>
    <source>
        <strain evidence="4">10succ1</strain>
    </source>
</reference>
<gene>
    <name evidence="4" type="primary">sseA</name>
    <name evidence="4" type="ORF">PM10SUCC1_07120</name>
</gene>
<dbReference type="InterPro" id="IPR045078">
    <property type="entry name" value="TST/MPST-like"/>
</dbReference>
<dbReference type="AlphaFoldDB" id="A0A9W6GKB3"/>
<dbReference type="Proteomes" id="UP001144471">
    <property type="component" value="Unassembled WGS sequence"/>
</dbReference>
<sequence length="274" mass="30981">MKNFVEASWLMDNLEGVVVIDVRYDLHNNEYGRTTYGEGHIPGAYYLDIDADLAGDKETHGGSRPVPVVEEFVRKIEAMGIGKDTTVVLYDENMITASRAFWMFKYIGHTDVRIVNGGYKAWLEAGGEVTSELPPRREGSYEPHVREDIYSSIERVKESIEEEGSVLVECRSHDRYLGNNEPFYSRAGHIPSAICIDSKSLLTEGRLKPLEELKEIMGRVSESEDVTFYCGSGINAALDYVVYDELGGRSRIYIGGFSDWISYDENFVEVRDEN</sequence>
<proteinExistence type="predicted"/>
<feature type="domain" description="Rhodanese" evidence="3">
    <location>
        <begin position="161"/>
        <end position="269"/>
    </location>
</feature>
<dbReference type="PANTHER" id="PTHR11364">
    <property type="entry name" value="THIOSULFATE SULFERTANSFERASE"/>
    <property type="match status" value="1"/>
</dbReference>
<keyword evidence="1" id="KW-0808">Transferase</keyword>
<evidence type="ECO:0000256" key="2">
    <source>
        <dbReference type="ARBA" id="ARBA00022737"/>
    </source>
</evidence>
<dbReference type="GO" id="GO:0004792">
    <property type="term" value="F:thiosulfate-cyanide sulfurtransferase activity"/>
    <property type="evidence" value="ECO:0007669"/>
    <property type="project" value="InterPro"/>
</dbReference>
<comment type="caution">
    <text evidence="4">The sequence shown here is derived from an EMBL/GenBank/DDBJ whole genome shotgun (WGS) entry which is preliminary data.</text>
</comment>
<dbReference type="CDD" id="cd01448">
    <property type="entry name" value="TST_Repeat_1"/>
    <property type="match status" value="1"/>
</dbReference>
<dbReference type="InterPro" id="IPR036873">
    <property type="entry name" value="Rhodanese-like_dom_sf"/>
</dbReference>
<feature type="domain" description="Rhodanese" evidence="3">
    <location>
        <begin position="13"/>
        <end position="131"/>
    </location>
</feature>
<dbReference type="Gene3D" id="3.40.250.10">
    <property type="entry name" value="Rhodanese-like domain"/>
    <property type="match status" value="2"/>
</dbReference>
<evidence type="ECO:0000256" key="1">
    <source>
        <dbReference type="ARBA" id="ARBA00022679"/>
    </source>
</evidence>
<evidence type="ECO:0000259" key="3">
    <source>
        <dbReference type="PROSITE" id="PS50206"/>
    </source>
</evidence>
<dbReference type="RefSeq" id="WP_281833517.1">
    <property type="nucleotide sequence ID" value="NZ_BSDY01000003.1"/>
</dbReference>
<evidence type="ECO:0000313" key="5">
    <source>
        <dbReference type="Proteomes" id="UP001144471"/>
    </source>
</evidence>
<dbReference type="Pfam" id="PF00581">
    <property type="entry name" value="Rhodanese"/>
    <property type="match status" value="2"/>
</dbReference>
<name>A0A9W6GKB3_9FUSO</name>
<dbReference type="InterPro" id="IPR001763">
    <property type="entry name" value="Rhodanese-like_dom"/>
</dbReference>
<keyword evidence="5" id="KW-1185">Reference proteome</keyword>
<protein>
    <submittedName>
        <fullName evidence="4">Sulfurtransferase</fullName>
    </submittedName>
</protein>
<organism evidence="4 5">
    <name type="scientific">Propionigenium maris DSM 9537</name>
    <dbReference type="NCBI Taxonomy" id="1123000"/>
    <lineage>
        <taxon>Bacteria</taxon>
        <taxon>Fusobacteriati</taxon>
        <taxon>Fusobacteriota</taxon>
        <taxon>Fusobacteriia</taxon>
        <taxon>Fusobacteriales</taxon>
        <taxon>Fusobacteriaceae</taxon>
        <taxon>Propionigenium</taxon>
    </lineage>
</organism>
<keyword evidence="2" id="KW-0677">Repeat</keyword>
<dbReference type="PROSITE" id="PS50206">
    <property type="entry name" value="RHODANESE_3"/>
    <property type="match status" value="2"/>
</dbReference>
<accession>A0A9W6GKB3</accession>
<dbReference type="SMART" id="SM00450">
    <property type="entry name" value="RHOD"/>
    <property type="match status" value="2"/>
</dbReference>
<dbReference type="EMBL" id="BSDY01000003">
    <property type="protein sequence ID" value="GLI55197.1"/>
    <property type="molecule type" value="Genomic_DNA"/>
</dbReference>
<dbReference type="InterPro" id="IPR001307">
    <property type="entry name" value="Thiosulphate_STrfase_CS"/>
</dbReference>
<evidence type="ECO:0000313" key="4">
    <source>
        <dbReference type="EMBL" id="GLI55197.1"/>
    </source>
</evidence>